<sequence>MLRQTIFNLLISASCAVSLTAQTSENNKSYETHVNLEGEDNFRDMGGFIGADGKRVLYRKLFRSGELSALTDADQETIKQLGLEQVIDLRTAHEVEEKPDRISSDIKMYFYPLMANDPSGKTVNAESFIADVLSGKYSAKEKMLEFYGTIDTQKKKGFETVFNLLETGKTTLWHCQAGQDRAGMTAALVLWSLGVNRADIVKDYLATKTYLAKSYEQYHNYISTKYGKEALEKLKKNFGPSEAFINAFLDNIEKEYGNVDTFLETIHVDVNKMRTNYLES</sequence>
<gene>
    <name evidence="3" type="ORF">MKW35_09525</name>
</gene>
<dbReference type="InterPro" id="IPR029021">
    <property type="entry name" value="Prot-tyrosine_phosphatase-like"/>
</dbReference>
<dbReference type="RefSeq" id="WP_240573247.1">
    <property type="nucleotide sequence ID" value="NZ_CP136709.1"/>
</dbReference>
<dbReference type="InterPro" id="IPR026893">
    <property type="entry name" value="Tyr/Ser_Pase_IphP-type"/>
</dbReference>
<evidence type="ECO:0000313" key="3">
    <source>
        <dbReference type="EMBL" id="MCH4552860.1"/>
    </source>
</evidence>
<organism evidence="3 4">
    <name type="scientific">Aestuariibaculum lutulentum</name>
    <dbReference type="NCBI Taxonomy" id="2920935"/>
    <lineage>
        <taxon>Bacteria</taxon>
        <taxon>Pseudomonadati</taxon>
        <taxon>Bacteroidota</taxon>
        <taxon>Flavobacteriia</taxon>
        <taxon>Flavobacteriales</taxon>
        <taxon>Flavobacteriaceae</taxon>
    </lineage>
</organism>
<comment type="caution">
    <text evidence="3">The sequence shown here is derived from an EMBL/GenBank/DDBJ whole genome shotgun (WGS) entry which is preliminary data.</text>
</comment>
<name>A0ABS9RIT6_9FLAO</name>
<dbReference type="SUPFAM" id="SSF52799">
    <property type="entry name" value="(Phosphotyrosine protein) phosphatases II"/>
    <property type="match status" value="1"/>
</dbReference>
<dbReference type="PROSITE" id="PS50056">
    <property type="entry name" value="TYR_PHOSPHATASE_2"/>
    <property type="match status" value="1"/>
</dbReference>
<reference evidence="3" key="1">
    <citation type="submission" date="2022-02" db="EMBL/GenBank/DDBJ databases">
        <title>Aestuariibaculum sp., a marine bacterium isolated from sediment in Guangxi.</title>
        <authorList>
            <person name="Ying J."/>
        </authorList>
    </citation>
    <scope>NUCLEOTIDE SEQUENCE</scope>
    <source>
        <strain evidence="3">L182</strain>
    </source>
</reference>
<dbReference type="Pfam" id="PF13350">
    <property type="entry name" value="Y_phosphatase3"/>
    <property type="match status" value="1"/>
</dbReference>
<feature type="chain" id="PRO_5047489281" evidence="1">
    <location>
        <begin position="24"/>
        <end position="280"/>
    </location>
</feature>
<protein>
    <submittedName>
        <fullName evidence="3">Tyrosine-protein phosphatase</fullName>
    </submittedName>
</protein>
<dbReference type="EMBL" id="JAKVQD010000003">
    <property type="protein sequence ID" value="MCH4552860.1"/>
    <property type="molecule type" value="Genomic_DNA"/>
</dbReference>
<accession>A0ABS9RIT6</accession>
<evidence type="ECO:0000256" key="1">
    <source>
        <dbReference type="SAM" id="SignalP"/>
    </source>
</evidence>
<dbReference type="InterPro" id="IPR000387">
    <property type="entry name" value="Tyr_Pase_dom"/>
</dbReference>
<proteinExistence type="predicted"/>
<evidence type="ECO:0000259" key="2">
    <source>
        <dbReference type="PROSITE" id="PS50056"/>
    </source>
</evidence>
<feature type="signal peptide" evidence="1">
    <location>
        <begin position="1"/>
        <end position="23"/>
    </location>
</feature>
<evidence type="ECO:0000313" key="4">
    <source>
        <dbReference type="Proteomes" id="UP001156141"/>
    </source>
</evidence>
<dbReference type="Proteomes" id="UP001156141">
    <property type="component" value="Unassembled WGS sequence"/>
</dbReference>
<dbReference type="Gene3D" id="3.90.190.10">
    <property type="entry name" value="Protein tyrosine phosphatase superfamily"/>
    <property type="match status" value="1"/>
</dbReference>
<feature type="domain" description="Tyrosine specific protein phosphatases" evidence="2">
    <location>
        <begin position="144"/>
        <end position="219"/>
    </location>
</feature>
<keyword evidence="1" id="KW-0732">Signal</keyword>
<dbReference type="PROSITE" id="PS51257">
    <property type="entry name" value="PROKAR_LIPOPROTEIN"/>
    <property type="match status" value="1"/>
</dbReference>
<keyword evidence="4" id="KW-1185">Reference proteome</keyword>